<dbReference type="GO" id="GO:0043171">
    <property type="term" value="P:peptide catabolic process"/>
    <property type="evidence" value="ECO:0007669"/>
    <property type="project" value="TreeGrafter"/>
</dbReference>
<evidence type="ECO:0000256" key="4">
    <source>
        <dbReference type="ARBA" id="ARBA00022438"/>
    </source>
</evidence>
<keyword evidence="5" id="KW-1003">Cell membrane</keyword>
<dbReference type="InterPro" id="IPR050344">
    <property type="entry name" value="Peptidase_M1_aminopeptidases"/>
</dbReference>
<evidence type="ECO:0000256" key="14">
    <source>
        <dbReference type="ARBA" id="ARBA00022989"/>
    </source>
</evidence>
<comment type="similarity">
    <text evidence="3">Belongs to the peptidase M1 family.</text>
</comment>
<dbReference type="AlphaFoldDB" id="A0A8R2NUB4"/>
<evidence type="ECO:0000259" key="24">
    <source>
        <dbReference type="Pfam" id="PF17900"/>
    </source>
</evidence>
<evidence type="ECO:0000256" key="7">
    <source>
        <dbReference type="ARBA" id="ARBA00022670"/>
    </source>
</evidence>
<evidence type="ECO:0000256" key="10">
    <source>
        <dbReference type="ARBA" id="ARBA00022729"/>
    </source>
</evidence>
<keyword evidence="14" id="KW-1133">Transmembrane helix</keyword>
<dbReference type="GO" id="GO:0098552">
    <property type="term" value="C:side of membrane"/>
    <property type="evidence" value="ECO:0007669"/>
    <property type="project" value="UniProtKB-KW"/>
</dbReference>
<evidence type="ECO:0000256" key="9">
    <source>
        <dbReference type="ARBA" id="ARBA00022723"/>
    </source>
</evidence>
<keyword evidence="6" id="KW-0336">GPI-anchor</keyword>
<evidence type="ECO:0000256" key="13">
    <source>
        <dbReference type="ARBA" id="ARBA00022968"/>
    </source>
</evidence>
<dbReference type="GO" id="GO:0005886">
    <property type="term" value="C:plasma membrane"/>
    <property type="evidence" value="ECO:0007669"/>
    <property type="project" value="UniProtKB-SubCell"/>
</dbReference>
<evidence type="ECO:0000259" key="22">
    <source>
        <dbReference type="Pfam" id="PF01433"/>
    </source>
</evidence>
<dbReference type="EnsemblMetazoa" id="XM_029492714.1">
    <property type="protein sequence ID" value="XP_029348574.1"/>
    <property type="gene ID" value="LOC100169117"/>
</dbReference>
<dbReference type="GeneID" id="100169117"/>
<evidence type="ECO:0000256" key="6">
    <source>
        <dbReference type="ARBA" id="ARBA00022622"/>
    </source>
</evidence>
<evidence type="ECO:0000256" key="15">
    <source>
        <dbReference type="ARBA" id="ARBA00023049"/>
    </source>
</evidence>
<sequence length="1105" mass="126917">MKFVGFKLIFIIALSLMGSVVNSEETSDFKLPTNFKPISYELNVTTYLEDKFVFEGVVGIRMTCVEATDTIVLHSTSLNIDTKSVVLANGGENVIPVSSVSFDPDKEFMHVKSTVNFKPCDEFVLTISFTGNLTDDLVGYYRSSYVDKESNQTRWLAITYFEPLGARRAFPCLDEPVYKAIFKIRLSHKKGLTSISNMKFMNQINCPSNSDYVVDEFEESPPMSTYLVVYMVSDFVYTEANSENDQVNYRIICKKDLANQTEFAINLGPKALKYHEEYFDEKFPLHKQDMAAIPDFSSRSMENWGLATFQESGLLMDLDVTVIDDVYEIAHLIIHELAHQWFGGIVTMKWWTGLWLNEGFAEYAGFRGVDFLFPESKYFQVENVKNFLLVLDQDSLQSAHPLAVAIGKPDEIAPISADPITFAKGPILLHMINTFLGENTFKQGVRNYIHKYKFSNAEQDDLWCSLTEEAHRQGTLDKNLTVKQIMDTWTLQTGYPVLNVIRDYSAGTVTLSQERYLSIKSNGTDNKTCWWIPITMTTSGDFNQTNPTFWLNCENNNLTTPLAKDNEWVIYNMQMTVLSRVFYDTRNWMGIICTLNDPTKYETIPTLNRVQLILDSLSFSQVGDLDYEITFQLLKYLKNEKEYTPWFAALSGLVMIDDLLKRTPNHAVFQKNMRDMLSCMYSKFRNMDEKVNGYENIQLQSLVISRACQYKTKDCIQRVLDLFRKWMKSSDPDNNNILPKELKETICIQAVQYGGEEEWNFLFERYQRSNLPIEKYYMIFALGYTSIESLLLRYLNWSLDESIIPREDAPLVFYSETFNEVGFLVAKEFLYCKIADIYEYYQRQGDSLGGYVNNIASQMKTKEELEEAYYRNTFRSPYEAMFGTDMRVGLTTHFPSESVDKINTEDDLEIFLNNINVEEDVNAKNNIQVVNEASKDEGLCDLISIRQKSIDNNRKNSEICLINQAEKMKFRSIHKFPPANVGDSVRVTLPDVDRGRADPRNILFAVVAIENEQYYILGNKYGTLPQLYTRNQFGVCLISLIPLDEVVPIEKPLREIAGLISDSSGGQRYKRCSCKGKCDTNRCKCKSSNILCNSKCHGSMPCNNK</sequence>
<evidence type="ECO:0000313" key="25">
    <source>
        <dbReference type="EnsemblMetazoa" id="XP_029348576.1"/>
    </source>
</evidence>
<feature type="binding site" evidence="20">
    <location>
        <position position="335"/>
    </location>
    <ligand>
        <name>Zn(2+)</name>
        <dbReference type="ChEBI" id="CHEBI:29105"/>
        <note>catalytic</note>
    </ligand>
</feature>
<evidence type="ECO:0000256" key="11">
    <source>
        <dbReference type="ARBA" id="ARBA00022801"/>
    </source>
</evidence>
<dbReference type="PANTHER" id="PTHR11533">
    <property type="entry name" value="PROTEASE M1 ZINC METALLOPROTEASE"/>
    <property type="match status" value="1"/>
</dbReference>
<evidence type="ECO:0000256" key="8">
    <source>
        <dbReference type="ARBA" id="ARBA00022692"/>
    </source>
</evidence>
<evidence type="ECO:0000256" key="16">
    <source>
        <dbReference type="ARBA" id="ARBA00023136"/>
    </source>
</evidence>
<feature type="binding site" evidence="20">
    <location>
        <position position="339"/>
    </location>
    <ligand>
        <name>Zn(2+)</name>
        <dbReference type="ChEBI" id="CHEBI:29105"/>
        <note>catalytic</note>
    </ligand>
</feature>
<name>A0A8R2NUB4_ACYPI</name>
<dbReference type="CDD" id="cd09601">
    <property type="entry name" value="M1_APN-Q_like"/>
    <property type="match status" value="1"/>
</dbReference>
<feature type="signal peptide" evidence="21">
    <location>
        <begin position="1"/>
        <end position="23"/>
    </location>
</feature>
<dbReference type="InterPro" id="IPR014782">
    <property type="entry name" value="Peptidase_M1_dom"/>
</dbReference>
<dbReference type="EnsemblMetazoa" id="XM_029492712.1">
    <property type="protein sequence ID" value="XP_029348572.1"/>
    <property type="gene ID" value="LOC100169117"/>
</dbReference>
<evidence type="ECO:0000256" key="12">
    <source>
        <dbReference type="ARBA" id="ARBA00022833"/>
    </source>
</evidence>
<dbReference type="InterPro" id="IPR024571">
    <property type="entry name" value="ERAP1-like_C_dom"/>
</dbReference>
<keyword evidence="4" id="KW-0031">Aminopeptidase</keyword>
<keyword evidence="12 20" id="KW-0862">Zinc</keyword>
<dbReference type="FunFam" id="2.60.40.1730:FF:000012">
    <property type="entry name" value="Aminopeptidase N"/>
    <property type="match status" value="1"/>
</dbReference>
<dbReference type="EnsemblMetazoa" id="XM_029492716.1">
    <property type="protein sequence ID" value="XP_029348576.1"/>
    <property type="gene ID" value="LOC100169117"/>
</dbReference>
<evidence type="ECO:0000256" key="5">
    <source>
        <dbReference type="ARBA" id="ARBA00022475"/>
    </source>
</evidence>
<proteinExistence type="inferred from homology"/>
<dbReference type="Pfam" id="PF17900">
    <property type="entry name" value="Peptidase_M1_N"/>
    <property type="match status" value="1"/>
</dbReference>
<evidence type="ECO:0000256" key="20">
    <source>
        <dbReference type="PIRSR" id="PIRSR634016-3"/>
    </source>
</evidence>
<evidence type="ECO:0000256" key="21">
    <source>
        <dbReference type="SAM" id="SignalP"/>
    </source>
</evidence>
<evidence type="ECO:0000256" key="17">
    <source>
        <dbReference type="ARBA" id="ARBA00023180"/>
    </source>
</evidence>
<dbReference type="SUPFAM" id="SSF55486">
    <property type="entry name" value="Metalloproteases ('zincins'), catalytic domain"/>
    <property type="match status" value="1"/>
</dbReference>
<keyword evidence="7" id="KW-0645">Protease</keyword>
<dbReference type="PRINTS" id="PR00756">
    <property type="entry name" value="ALADIPTASE"/>
</dbReference>
<evidence type="ECO:0008006" key="27">
    <source>
        <dbReference type="Google" id="ProtNLM"/>
    </source>
</evidence>
<keyword evidence="18" id="KW-0449">Lipoprotein</keyword>
<keyword evidence="10 21" id="KW-0732">Signal</keyword>
<dbReference type="RefSeq" id="XP_029348572.1">
    <property type="nucleotide sequence ID" value="XM_029492712.1"/>
</dbReference>
<feature type="domain" description="ERAP1-like C-terminal" evidence="23">
    <location>
        <begin position="568"/>
        <end position="868"/>
    </location>
</feature>
<dbReference type="InterPro" id="IPR001930">
    <property type="entry name" value="Peptidase_M1"/>
</dbReference>
<organism evidence="25 26">
    <name type="scientific">Acyrthosiphon pisum</name>
    <name type="common">Pea aphid</name>
    <dbReference type="NCBI Taxonomy" id="7029"/>
    <lineage>
        <taxon>Eukaryota</taxon>
        <taxon>Metazoa</taxon>
        <taxon>Ecdysozoa</taxon>
        <taxon>Arthropoda</taxon>
        <taxon>Hexapoda</taxon>
        <taxon>Insecta</taxon>
        <taxon>Pterygota</taxon>
        <taxon>Neoptera</taxon>
        <taxon>Paraneoptera</taxon>
        <taxon>Hemiptera</taxon>
        <taxon>Sternorrhyncha</taxon>
        <taxon>Aphidomorpha</taxon>
        <taxon>Aphidoidea</taxon>
        <taxon>Aphididae</taxon>
        <taxon>Macrosiphini</taxon>
        <taxon>Acyrthosiphon</taxon>
    </lineage>
</organism>
<dbReference type="Proteomes" id="UP000007819">
    <property type="component" value="Chromosome X"/>
</dbReference>
<keyword evidence="11" id="KW-0378">Hydrolase</keyword>
<dbReference type="PANTHER" id="PTHR11533:SF253">
    <property type="entry name" value="AMINOPEPTIDASE-RELATED"/>
    <property type="match status" value="1"/>
</dbReference>
<dbReference type="GO" id="GO:0008270">
    <property type="term" value="F:zinc ion binding"/>
    <property type="evidence" value="ECO:0007669"/>
    <property type="project" value="InterPro"/>
</dbReference>
<feature type="chain" id="PRO_5036434102" description="Aminopeptidase" evidence="21">
    <location>
        <begin position="24"/>
        <end position="1105"/>
    </location>
</feature>
<dbReference type="Gene3D" id="1.10.390.10">
    <property type="entry name" value="Neutral Protease Domain 2"/>
    <property type="match status" value="1"/>
</dbReference>
<evidence type="ECO:0000256" key="3">
    <source>
        <dbReference type="ARBA" id="ARBA00010136"/>
    </source>
</evidence>
<evidence type="ECO:0000256" key="18">
    <source>
        <dbReference type="ARBA" id="ARBA00023288"/>
    </source>
</evidence>
<evidence type="ECO:0000256" key="2">
    <source>
        <dbReference type="ARBA" id="ARBA00004609"/>
    </source>
</evidence>
<keyword evidence="8" id="KW-0812">Transmembrane</keyword>
<dbReference type="RefSeq" id="XP_029348574.1">
    <property type="nucleotide sequence ID" value="XM_029492714.1"/>
</dbReference>
<dbReference type="SUPFAM" id="SSF63737">
    <property type="entry name" value="Leukotriene A4 hydrolase N-terminal domain"/>
    <property type="match status" value="1"/>
</dbReference>
<dbReference type="Pfam" id="PF11838">
    <property type="entry name" value="ERAP1_C"/>
    <property type="match status" value="1"/>
</dbReference>
<feature type="domain" description="Peptidase M1 membrane alanine aminopeptidase" evidence="22">
    <location>
        <begin position="263"/>
        <end position="489"/>
    </location>
</feature>
<protein>
    <recommendedName>
        <fullName evidence="27">Aminopeptidase</fullName>
    </recommendedName>
</protein>
<dbReference type="GO" id="GO:0042277">
    <property type="term" value="F:peptide binding"/>
    <property type="evidence" value="ECO:0007669"/>
    <property type="project" value="TreeGrafter"/>
</dbReference>
<dbReference type="GO" id="GO:0005737">
    <property type="term" value="C:cytoplasm"/>
    <property type="evidence" value="ECO:0007669"/>
    <property type="project" value="TreeGrafter"/>
</dbReference>
<dbReference type="InterPro" id="IPR027268">
    <property type="entry name" value="Peptidase_M4/M1_CTD_sf"/>
</dbReference>
<dbReference type="RefSeq" id="XP_029348576.1">
    <property type="nucleotide sequence ID" value="XM_029492716.1"/>
</dbReference>
<reference evidence="26" key="1">
    <citation type="submission" date="2010-06" db="EMBL/GenBank/DDBJ databases">
        <authorList>
            <person name="Jiang H."/>
            <person name="Abraham K."/>
            <person name="Ali S."/>
            <person name="Alsbrooks S.L."/>
            <person name="Anim B.N."/>
            <person name="Anosike U.S."/>
            <person name="Attaway T."/>
            <person name="Bandaranaike D.P."/>
            <person name="Battles P.K."/>
            <person name="Bell S.N."/>
            <person name="Bell A.V."/>
            <person name="Beltran B."/>
            <person name="Bickham C."/>
            <person name="Bustamante Y."/>
            <person name="Caleb T."/>
            <person name="Canada A."/>
            <person name="Cardenas V."/>
            <person name="Carter K."/>
            <person name="Chacko J."/>
            <person name="Chandrabose M.N."/>
            <person name="Chavez D."/>
            <person name="Chavez A."/>
            <person name="Chen L."/>
            <person name="Chu H.-S."/>
            <person name="Claassen K.J."/>
            <person name="Cockrell R."/>
            <person name="Collins M."/>
            <person name="Cooper J.A."/>
            <person name="Cree A."/>
            <person name="Curry S.M."/>
            <person name="Da Y."/>
            <person name="Dao M.D."/>
            <person name="Das B."/>
            <person name="Davila M.-L."/>
            <person name="Davy-Carroll L."/>
            <person name="Denson S."/>
            <person name="Dinh H."/>
            <person name="Ebong V.E."/>
            <person name="Edwards J.R."/>
            <person name="Egan A."/>
            <person name="El-Daye J."/>
            <person name="Escobedo L."/>
            <person name="Fernandez S."/>
            <person name="Fernando P.R."/>
            <person name="Flagg N."/>
            <person name="Forbes L.D."/>
            <person name="Fowler R.G."/>
            <person name="Fu Q."/>
            <person name="Gabisi R.A."/>
            <person name="Ganer J."/>
            <person name="Garbino Pronczuk A."/>
            <person name="Garcia R.M."/>
            <person name="Garner T."/>
            <person name="Garrett T.E."/>
            <person name="Gonzalez D.A."/>
            <person name="Hamid H."/>
            <person name="Hawkins E.S."/>
            <person name="Hirani K."/>
            <person name="Hogues M.E."/>
            <person name="Hollins B."/>
            <person name="Hsiao C.-H."/>
            <person name="Jabil R."/>
            <person name="James M.L."/>
            <person name="Jhangiani S.N."/>
            <person name="Johnson B."/>
            <person name="Johnson Q."/>
            <person name="Joshi V."/>
            <person name="Kalu J.B."/>
            <person name="Kam C."/>
            <person name="Kashfia A."/>
            <person name="Keebler J."/>
            <person name="Kisamo H."/>
            <person name="Kovar C.L."/>
            <person name="Lago L.A."/>
            <person name="Lai C.-Y."/>
            <person name="Laidlaw J."/>
            <person name="Lara F."/>
            <person name="Le T.-K."/>
            <person name="Lee S.L."/>
            <person name="Legall F.H."/>
            <person name="Lemon S.J."/>
            <person name="Lewis L.R."/>
            <person name="Li B."/>
            <person name="Liu Y."/>
            <person name="Liu Y.-S."/>
            <person name="Lopez J."/>
            <person name="Lozado R.J."/>
            <person name="Lu J."/>
            <person name="Madu R.C."/>
            <person name="Maheshwari M."/>
            <person name="Maheshwari R."/>
            <person name="Malloy K."/>
            <person name="Martinez E."/>
            <person name="Mathew T."/>
            <person name="Mercado I.C."/>
            <person name="Mercado C."/>
            <person name="Meyer B."/>
            <person name="Montgomery K."/>
            <person name="Morgan M.B."/>
            <person name="Munidasa M."/>
            <person name="Nazareth L.V."/>
            <person name="Nelson J."/>
            <person name="Ng B.M."/>
            <person name="Nguyen N.B."/>
            <person name="Nguyen P.Q."/>
            <person name="Nguyen T."/>
            <person name="Obregon M."/>
            <person name="Okwuonu G.O."/>
            <person name="Onwere C.G."/>
            <person name="Orozco G."/>
            <person name="Parra A."/>
            <person name="Patel S."/>
            <person name="Patil S."/>
            <person name="Perez A."/>
            <person name="Perez Y."/>
            <person name="Pham C."/>
            <person name="Primus E.L."/>
            <person name="Pu L.-L."/>
            <person name="Puazo M."/>
            <person name="Qin X."/>
            <person name="Quiroz J.B."/>
            <person name="Reese J."/>
            <person name="Richards S."/>
            <person name="Rives C.M."/>
            <person name="Robberts R."/>
            <person name="Ruiz S.J."/>
            <person name="Ruiz M.J."/>
            <person name="Santibanez J."/>
            <person name="Schneider B.W."/>
            <person name="Sisson I."/>
            <person name="Smith M."/>
            <person name="Sodergren E."/>
            <person name="Song X.-Z."/>
            <person name="Song B.B."/>
            <person name="Summersgill H."/>
            <person name="Thelus R."/>
            <person name="Thornton R.D."/>
            <person name="Trejos Z.Y."/>
            <person name="Usmani K."/>
            <person name="Vattathil S."/>
            <person name="Villasana D."/>
            <person name="Walker D.L."/>
            <person name="Wang S."/>
            <person name="Wang K."/>
            <person name="White C.S."/>
            <person name="Williams A.C."/>
            <person name="Williamson J."/>
            <person name="Wilson K."/>
            <person name="Woghiren I.O."/>
            <person name="Woodworth J.R."/>
            <person name="Worley K.C."/>
            <person name="Wright R.A."/>
            <person name="Wu W."/>
            <person name="Young L."/>
            <person name="Zhang L."/>
            <person name="Zhang J."/>
            <person name="Zhu Y."/>
            <person name="Muzny D.M."/>
            <person name="Weinstock G."/>
            <person name="Gibbs R.A."/>
        </authorList>
    </citation>
    <scope>NUCLEOTIDE SEQUENCE [LARGE SCALE GENOMIC DNA]</scope>
    <source>
        <strain evidence="26">LSR1</strain>
    </source>
</reference>
<dbReference type="OrthoDB" id="510539at2759"/>
<evidence type="ECO:0000256" key="19">
    <source>
        <dbReference type="PIRSR" id="PIRSR634016-1"/>
    </source>
</evidence>
<dbReference type="Pfam" id="PF01433">
    <property type="entry name" value="Peptidase_M1"/>
    <property type="match status" value="1"/>
</dbReference>
<accession>A0A8R2NUB4</accession>
<evidence type="ECO:0000259" key="23">
    <source>
        <dbReference type="Pfam" id="PF11838"/>
    </source>
</evidence>
<feature type="binding site" evidence="20">
    <location>
        <position position="358"/>
    </location>
    <ligand>
        <name>Zn(2+)</name>
        <dbReference type="ChEBI" id="CHEBI:29105"/>
        <note>catalytic</note>
    </ligand>
</feature>
<feature type="domain" description="Aminopeptidase N-like N-terminal" evidence="24">
    <location>
        <begin position="36"/>
        <end position="227"/>
    </location>
</feature>
<dbReference type="InterPro" id="IPR042097">
    <property type="entry name" value="Aminopeptidase_N-like_N_sf"/>
</dbReference>
<reference evidence="25" key="2">
    <citation type="submission" date="2022-06" db="UniProtKB">
        <authorList>
            <consortium name="EnsemblMetazoa"/>
        </authorList>
    </citation>
    <scope>IDENTIFICATION</scope>
</reference>
<keyword evidence="16" id="KW-0472">Membrane</keyword>
<dbReference type="Gene3D" id="1.25.50.20">
    <property type="match status" value="1"/>
</dbReference>
<dbReference type="Gene3D" id="2.60.40.1730">
    <property type="entry name" value="tricorn interacting facor f3 domain"/>
    <property type="match status" value="1"/>
</dbReference>
<evidence type="ECO:0000256" key="1">
    <source>
        <dbReference type="ARBA" id="ARBA00004606"/>
    </source>
</evidence>
<dbReference type="InterPro" id="IPR045357">
    <property type="entry name" value="Aminopeptidase_N-like_N"/>
</dbReference>
<feature type="active site" description="Proton acceptor" evidence="19">
    <location>
        <position position="336"/>
    </location>
</feature>
<comment type="cofactor">
    <cofactor evidence="20">
        <name>Zn(2+)</name>
        <dbReference type="ChEBI" id="CHEBI:29105"/>
    </cofactor>
    <text evidence="20">Binds 1 zinc ion per subunit.</text>
</comment>
<dbReference type="GO" id="GO:0005615">
    <property type="term" value="C:extracellular space"/>
    <property type="evidence" value="ECO:0007669"/>
    <property type="project" value="TreeGrafter"/>
</dbReference>
<dbReference type="GO" id="GO:0070006">
    <property type="term" value="F:metalloaminopeptidase activity"/>
    <property type="evidence" value="ECO:0007669"/>
    <property type="project" value="TreeGrafter"/>
</dbReference>
<comment type="subcellular location">
    <subcellularLocation>
        <location evidence="2">Cell membrane</location>
        <topology evidence="2">Lipid-anchor</topology>
        <topology evidence="2">GPI-anchor</topology>
    </subcellularLocation>
    <subcellularLocation>
        <location evidence="1">Membrane</location>
        <topology evidence="1">Single-pass type II membrane protein</topology>
    </subcellularLocation>
</comment>
<keyword evidence="9 20" id="KW-0479">Metal-binding</keyword>
<keyword evidence="26" id="KW-1185">Reference proteome</keyword>
<keyword evidence="15" id="KW-0482">Metalloprotease</keyword>
<dbReference type="GO" id="GO:0006508">
    <property type="term" value="P:proteolysis"/>
    <property type="evidence" value="ECO:0007669"/>
    <property type="project" value="UniProtKB-KW"/>
</dbReference>
<keyword evidence="17" id="KW-0325">Glycoprotein</keyword>
<dbReference type="FunFam" id="1.10.390.10:FF:000013">
    <property type="entry name" value="Aminopeptidase N"/>
    <property type="match status" value="1"/>
</dbReference>
<evidence type="ECO:0000313" key="26">
    <source>
        <dbReference type="Proteomes" id="UP000007819"/>
    </source>
</evidence>
<dbReference type="FunFam" id="2.60.40.1910:FF:000008">
    <property type="entry name" value="Aminopeptidase"/>
    <property type="match status" value="1"/>
</dbReference>
<dbReference type="Gene3D" id="2.60.40.1910">
    <property type="match status" value="1"/>
</dbReference>
<dbReference type="InterPro" id="IPR034016">
    <property type="entry name" value="M1_APN-typ"/>
</dbReference>
<keyword evidence="13" id="KW-0735">Signal-anchor</keyword>